<protein>
    <submittedName>
        <fullName evidence="1">Uncharacterized protein</fullName>
    </submittedName>
</protein>
<organism evidence="1 2">
    <name type="scientific">Coemansia helicoidea</name>
    <dbReference type="NCBI Taxonomy" id="1286919"/>
    <lineage>
        <taxon>Eukaryota</taxon>
        <taxon>Fungi</taxon>
        <taxon>Fungi incertae sedis</taxon>
        <taxon>Zoopagomycota</taxon>
        <taxon>Kickxellomycotina</taxon>
        <taxon>Kickxellomycetes</taxon>
        <taxon>Kickxellales</taxon>
        <taxon>Kickxellaceae</taxon>
        <taxon>Coemansia</taxon>
    </lineage>
</organism>
<gene>
    <name evidence="1" type="ORF">H4R21_003040</name>
</gene>
<evidence type="ECO:0000313" key="2">
    <source>
        <dbReference type="Proteomes" id="UP001140087"/>
    </source>
</evidence>
<dbReference type="Proteomes" id="UP001140087">
    <property type="component" value="Unassembled WGS sequence"/>
</dbReference>
<sequence length="70" mass="7754">MFPTQAELFNITVKDYIAKWNNGNPTPIVAIYRNGQVLHESANLGTLNLQQVSILLGTGHMLPFINKSSL</sequence>
<keyword evidence="2" id="KW-1185">Reference proteome</keyword>
<proteinExistence type="predicted"/>
<evidence type="ECO:0000313" key="1">
    <source>
        <dbReference type="EMBL" id="KAJ2800772.1"/>
    </source>
</evidence>
<name>A0ACC1L4H7_9FUNG</name>
<reference evidence="1" key="1">
    <citation type="submission" date="2022-07" db="EMBL/GenBank/DDBJ databases">
        <title>Phylogenomic reconstructions and comparative analyses of Kickxellomycotina fungi.</title>
        <authorList>
            <person name="Reynolds N.K."/>
            <person name="Stajich J.E."/>
            <person name="Barry K."/>
            <person name="Grigoriev I.V."/>
            <person name="Crous P."/>
            <person name="Smith M.E."/>
        </authorList>
    </citation>
    <scope>NUCLEOTIDE SEQUENCE</scope>
    <source>
        <strain evidence="1">BCRC 34780</strain>
    </source>
</reference>
<dbReference type="EMBL" id="JANBUN010000889">
    <property type="protein sequence ID" value="KAJ2800772.1"/>
    <property type="molecule type" value="Genomic_DNA"/>
</dbReference>
<accession>A0ACC1L4H7</accession>
<comment type="caution">
    <text evidence="1">The sequence shown here is derived from an EMBL/GenBank/DDBJ whole genome shotgun (WGS) entry which is preliminary data.</text>
</comment>